<gene>
    <name evidence="3" type="ORF">Tco_0925142</name>
</gene>
<feature type="domain" description="Reverse transcriptase Ty1/copia-type" evidence="2">
    <location>
        <begin position="234"/>
        <end position="295"/>
    </location>
</feature>
<dbReference type="Pfam" id="PF07727">
    <property type="entry name" value="RVT_2"/>
    <property type="match status" value="1"/>
</dbReference>
<evidence type="ECO:0000259" key="2">
    <source>
        <dbReference type="Pfam" id="PF07727"/>
    </source>
</evidence>
<evidence type="ECO:0000313" key="3">
    <source>
        <dbReference type="EMBL" id="GJT34723.1"/>
    </source>
</evidence>
<reference evidence="3" key="1">
    <citation type="journal article" date="2022" name="Int. J. Mol. Sci.">
        <title>Draft Genome of Tanacetum Coccineum: Genomic Comparison of Closely Related Tanacetum-Family Plants.</title>
        <authorList>
            <person name="Yamashiro T."/>
            <person name="Shiraishi A."/>
            <person name="Nakayama K."/>
            <person name="Satake H."/>
        </authorList>
    </citation>
    <scope>NUCLEOTIDE SEQUENCE</scope>
</reference>
<feature type="compositionally biased region" description="Polar residues" evidence="1">
    <location>
        <begin position="68"/>
        <end position="85"/>
    </location>
</feature>
<dbReference type="EMBL" id="BQNB010014989">
    <property type="protein sequence ID" value="GJT34723.1"/>
    <property type="molecule type" value="Genomic_DNA"/>
</dbReference>
<sequence length="342" mass="38515">MSTQQYIVFPLWSSISSSYKGSDEKNGDDAVDDTAGKKTVQEPANKYNQALQNVLDKMMDQEKEDNDTPVNSASTSRTLSPFGPSNESSFVPFGGSFPIYVSHLPHDPRMPALEDEADFPSLGIFGNAYDDTLETYNSPNADQSVGAEADINNMEPSTVVSPIPTTRIHSIHPKQQIIGDPKSAVQTRGMTKKNTGEHAHINTSKAEKKTNHKDFQNCLFSSMQEELLQFKIQKVWTLFDLPSGKKAIGTKWVYRNKKDERGIIFRNKARLVAQGYKQEEGIDYDDVFSPVDRFEQSGFVDPEFLEKFYKVEKALYGLHQAPRAWYETLSTYLLDNGFPRGK</sequence>
<evidence type="ECO:0000256" key="1">
    <source>
        <dbReference type="SAM" id="MobiDB-lite"/>
    </source>
</evidence>
<accession>A0ABQ5D8U3</accession>
<protein>
    <submittedName>
        <fullName evidence="3">Ribonuclease H-like domain-containing protein</fullName>
    </submittedName>
</protein>
<feature type="compositionally biased region" description="Basic and acidic residues" evidence="1">
    <location>
        <begin position="21"/>
        <end position="40"/>
    </location>
</feature>
<organism evidence="3 4">
    <name type="scientific">Tanacetum coccineum</name>
    <dbReference type="NCBI Taxonomy" id="301880"/>
    <lineage>
        <taxon>Eukaryota</taxon>
        <taxon>Viridiplantae</taxon>
        <taxon>Streptophyta</taxon>
        <taxon>Embryophyta</taxon>
        <taxon>Tracheophyta</taxon>
        <taxon>Spermatophyta</taxon>
        <taxon>Magnoliopsida</taxon>
        <taxon>eudicotyledons</taxon>
        <taxon>Gunneridae</taxon>
        <taxon>Pentapetalae</taxon>
        <taxon>asterids</taxon>
        <taxon>campanulids</taxon>
        <taxon>Asterales</taxon>
        <taxon>Asteraceae</taxon>
        <taxon>Asteroideae</taxon>
        <taxon>Anthemideae</taxon>
        <taxon>Anthemidinae</taxon>
        <taxon>Tanacetum</taxon>
    </lineage>
</organism>
<name>A0ABQ5D8U3_9ASTR</name>
<keyword evidence="4" id="KW-1185">Reference proteome</keyword>
<comment type="caution">
    <text evidence="3">The sequence shown here is derived from an EMBL/GenBank/DDBJ whole genome shotgun (WGS) entry which is preliminary data.</text>
</comment>
<dbReference type="Proteomes" id="UP001151760">
    <property type="component" value="Unassembled WGS sequence"/>
</dbReference>
<dbReference type="InterPro" id="IPR013103">
    <property type="entry name" value="RVT_2"/>
</dbReference>
<proteinExistence type="predicted"/>
<reference evidence="3" key="2">
    <citation type="submission" date="2022-01" db="EMBL/GenBank/DDBJ databases">
        <authorList>
            <person name="Yamashiro T."/>
            <person name="Shiraishi A."/>
            <person name="Satake H."/>
            <person name="Nakayama K."/>
        </authorList>
    </citation>
    <scope>NUCLEOTIDE SEQUENCE</scope>
</reference>
<evidence type="ECO:0000313" key="4">
    <source>
        <dbReference type="Proteomes" id="UP001151760"/>
    </source>
</evidence>
<feature type="region of interest" description="Disordered" evidence="1">
    <location>
        <begin position="17"/>
        <end position="85"/>
    </location>
</feature>